<keyword evidence="3" id="KW-0808">Transferase</keyword>
<evidence type="ECO:0000259" key="8">
    <source>
        <dbReference type="PROSITE" id="PS50109"/>
    </source>
</evidence>
<dbReference type="EMBL" id="JBHMAF010000010">
    <property type="protein sequence ID" value="MFB9757339.1"/>
    <property type="molecule type" value="Genomic_DNA"/>
</dbReference>
<evidence type="ECO:0000256" key="6">
    <source>
        <dbReference type="ARBA" id="ARBA00022840"/>
    </source>
</evidence>
<name>A0ABV5W9S2_9BACI</name>
<dbReference type="InterPro" id="IPR050736">
    <property type="entry name" value="Sensor_HK_Regulatory"/>
</dbReference>
<dbReference type="Gene3D" id="3.30.565.10">
    <property type="entry name" value="Histidine kinase-like ATPase, C-terminal domain"/>
    <property type="match status" value="1"/>
</dbReference>
<dbReference type="EC" id="2.7.13.3" evidence="2"/>
<dbReference type="InterPro" id="IPR004358">
    <property type="entry name" value="Sig_transdc_His_kin-like_C"/>
</dbReference>
<proteinExistence type="predicted"/>
<evidence type="ECO:0000313" key="9">
    <source>
        <dbReference type="EMBL" id="MFB9757339.1"/>
    </source>
</evidence>
<evidence type="ECO:0000256" key="1">
    <source>
        <dbReference type="ARBA" id="ARBA00000085"/>
    </source>
</evidence>
<dbReference type="RefSeq" id="WP_379947751.1">
    <property type="nucleotide sequence ID" value="NZ_JBHMAF010000010.1"/>
</dbReference>
<organism evidence="9 10">
    <name type="scientific">Ectobacillus funiculus</name>
    <dbReference type="NCBI Taxonomy" id="137993"/>
    <lineage>
        <taxon>Bacteria</taxon>
        <taxon>Bacillati</taxon>
        <taxon>Bacillota</taxon>
        <taxon>Bacilli</taxon>
        <taxon>Bacillales</taxon>
        <taxon>Bacillaceae</taxon>
        <taxon>Ectobacillus</taxon>
    </lineage>
</organism>
<dbReference type="SMART" id="SM00387">
    <property type="entry name" value="HATPase_c"/>
    <property type="match status" value="1"/>
</dbReference>
<dbReference type="InterPro" id="IPR003594">
    <property type="entry name" value="HATPase_dom"/>
</dbReference>
<dbReference type="InterPro" id="IPR005467">
    <property type="entry name" value="His_kinase_dom"/>
</dbReference>
<keyword evidence="6" id="KW-0067">ATP-binding</keyword>
<protein>
    <recommendedName>
        <fullName evidence="2">histidine kinase</fullName>
        <ecNumber evidence="2">2.7.13.3</ecNumber>
    </recommendedName>
</protein>
<dbReference type="SUPFAM" id="SSF55874">
    <property type="entry name" value="ATPase domain of HSP90 chaperone/DNA topoisomerase II/histidine kinase"/>
    <property type="match status" value="1"/>
</dbReference>
<comment type="caution">
    <text evidence="9">The sequence shown here is derived from an EMBL/GenBank/DDBJ whole genome shotgun (WGS) entry which is preliminary data.</text>
</comment>
<sequence>MNGKITVKLEKQETGRIAVIIKDTGIGMTKEVQMHIFERFYKADPARSRSNGGSGLGLSIVKKIIEMHKGHIRVESSPKEGTEIIVVLPIAP</sequence>
<evidence type="ECO:0000256" key="3">
    <source>
        <dbReference type="ARBA" id="ARBA00022679"/>
    </source>
</evidence>
<evidence type="ECO:0000256" key="4">
    <source>
        <dbReference type="ARBA" id="ARBA00022741"/>
    </source>
</evidence>
<evidence type="ECO:0000256" key="5">
    <source>
        <dbReference type="ARBA" id="ARBA00022777"/>
    </source>
</evidence>
<evidence type="ECO:0000256" key="7">
    <source>
        <dbReference type="ARBA" id="ARBA00023012"/>
    </source>
</evidence>
<evidence type="ECO:0000256" key="2">
    <source>
        <dbReference type="ARBA" id="ARBA00012438"/>
    </source>
</evidence>
<dbReference type="InterPro" id="IPR036890">
    <property type="entry name" value="HATPase_C_sf"/>
</dbReference>
<keyword evidence="7" id="KW-0902">Two-component regulatory system</keyword>
<dbReference type="Proteomes" id="UP001589609">
    <property type="component" value="Unassembled WGS sequence"/>
</dbReference>
<keyword evidence="10" id="KW-1185">Reference proteome</keyword>
<feature type="domain" description="Histidine kinase" evidence="8">
    <location>
        <begin position="1"/>
        <end position="92"/>
    </location>
</feature>
<keyword evidence="5 9" id="KW-0418">Kinase</keyword>
<reference evidence="9 10" key="1">
    <citation type="submission" date="2024-09" db="EMBL/GenBank/DDBJ databases">
        <authorList>
            <person name="Sun Q."/>
            <person name="Mori K."/>
        </authorList>
    </citation>
    <scope>NUCLEOTIDE SEQUENCE [LARGE SCALE GENOMIC DNA]</scope>
    <source>
        <strain evidence="9 10">JCM 11201</strain>
    </source>
</reference>
<gene>
    <name evidence="9" type="ORF">ACFFMS_02100</name>
</gene>
<comment type="catalytic activity">
    <reaction evidence="1">
        <text>ATP + protein L-histidine = ADP + protein N-phospho-L-histidine.</text>
        <dbReference type="EC" id="2.7.13.3"/>
    </reaction>
</comment>
<dbReference type="PROSITE" id="PS50109">
    <property type="entry name" value="HIS_KIN"/>
    <property type="match status" value="1"/>
</dbReference>
<dbReference type="PRINTS" id="PR00344">
    <property type="entry name" value="BCTRLSENSOR"/>
</dbReference>
<keyword evidence="4" id="KW-0547">Nucleotide-binding</keyword>
<accession>A0ABV5W9S2</accession>
<dbReference type="CDD" id="cd00075">
    <property type="entry name" value="HATPase"/>
    <property type="match status" value="1"/>
</dbReference>
<dbReference type="PANTHER" id="PTHR43711">
    <property type="entry name" value="TWO-COMPONENT HISTIDINE KINASE"/>
    <property type="match status" value="1"/>
</dbReference>
<evidence type="ECO:0000313" key="10">
    <source>
        <dbReference type="Proteomes" id="UP001589609"/>
    </source>
</evidence>
<dbReference type="PANTHER" id="PTHR43711:SF26">
    <property type="entry name" value="SENSOR HISTIDINE KINASE RCSC"/>
    <property type="match status" value="1"/>
</dbReference>
<dbReference type="GO" id="GO:0016301">
    <property type="term" value="F:kinase activity"/>
    <property type="evidence" value="ECO:0007669"/>
    <property type="project" value="UniProtKB-KW"/>
</dbReference>
<dbReference type="Pfam" id="PF02518">
    <property type="entry name" value="HATPase_c"/>
    <property type="match status" value="1"/>
</dbReference>